<dbReference type="Pfam" id="PF07519">
    <property type="entry name" value="Tannase"/>
    <property type="match status" value="2"/>
</dbReference>
<reference evidence="11" key="1">
    <citation type="journal article" date="2020" name="Stud. Mycol.">
        <title>101 Dothideomycetes genomes: a test case for predicting lifestyles and emergence of pathogens.</title>
        <authorList>
            <person name="Haridas S."/>
            <person name="Albert R."/>
            <person name="Binder M."/>
            <person name="Bloem J."/>
            <person name="Labutti K."/>
            <person name="Salamov A."/>
            <person name="Andreopoulos B."/>
            <person name="Baker S."/>
            <person name="Barry K."/>
            <person name="Bills G."/>
            <person name="Bluhm B."/>
            <person name="Cannon C."/>
            <person name="Castanera R."/>
            <person name="Culley D."/>
            <person name="Daum C."/>
            <person name="Ezra D."/>
            <person name="Gonzalez J."/>
            <person name="Henrissat B."/>
            <person name="Kuo A."/>
            <person name="Liang C."/>
            <person name="Lipzen A."/>
            <person name="Lutzoni F."/>
            <person name="Magnuson J."/>
            <person name="Mondo S."/>
            <person name="Nolan M."/>
            <person name="Ohm R."/>
            <person name="Pangilinan J."/>
            <person name="Park H.-J."/>
            <person name="Ramirez L."/>
            <person name="Alfaro M."/>
            <person name="Sun H."/>
            <person name="Tritt A."/>
            <person name="Yoshinaga Y."/>
            <person name="Zwiers L.-H."/>
            <person name="Turgeon B."/>
            <person name="Goodwin S."/>
            <person name="Spatafora J."/>
            <person name="Crous P."/>
            <person name="Grigoriev I."/>
        </authorList>
    </citation>
    <scope>NUCLEOTIDE SEQUENCE</scope>
    <source>
        <strain evidence="11">CBS 279.74</strain>
    </source>
</reference>
<keyword evidence="7" id="KW-0106">Calcium</keyword>
<proteinExistence type="inferred from homology"/>
<keyword evidence="6 10" id="KW-0378">Hydrolase</keyword>
<dbReference type="GO" id="GO:0045493">
    <property type="term" value="P:xylan catabolic process"/>
    <property type="evidence" value="ECO:0007669"/>
    <property type="project" value="UniProtKB-KW"/>
</dbReference>
<keyword evidence="12" id="KW-1185">Reference proteome</keyword>
<dbReference type="PANTHER" id="PTHR33938:SF15">
    <property type="entry name" value="FERULOYL ESTERASE B-RELATED"/>
    <property type="match status" value="1"/>
</dbReference>
<keyword evidence="3" id="KW-0858">Xylan degradation</keyword>
<evidence type="ECO:0000256" key="5">
    <source>
        <dbReference type="ARBA" id="ARBA00022729"/>
    </source>
</evidence>
<dbReference type="EMBL" id="MU005790">
    <property type="protein sequence ID" value="KAF2703016.1"/>
    <property type="molecule type" value="Genomic_DNA"/>
</dbReference>
<evidence type="ECO:0000256" key="9">
    <source>
        <dbReference type="ARBA" id="ARBA00034075"/>
    </source>
</evidence>
<feature type="signal peptide" evidence="10">
    <location>
        <begin position="1"/>
        <end position="19"/>
    </location>
</feature>
<keyword evidence="3" id="KW-0624">Polysaccharide degradation</keyword>
<comment type="similarity">
    <text evidence="1 10">Belongs to the tannase family.</text>
</comment>
<dbReference type="InterPro" id="IPR011118">
    <property type="entry name" value="Tannase/feruloyl_esterase"/>
</dbReference>
<keyword evidence="3" id="KW-0119">Carbohydrate metabolism</keyword>
<dbReference type="Gene3D" id="3.40.50.1820">
    <property type="entry name" value="alpha/beta hydrolase"/>
    <property type="match status" value="1"/>
</dbReference>
<evidence type="ECO:0000256" key="10">
    <source>
        <dbReference type="RuleBase" id="RU361238"/>
    </source>
</evidence>
<evidence type="ECO:0000313" key="11">
    <source>
        <dbReference type="EMBL" id="KAF2703016.1"/>
    </source>
</evidence>
<dbReference type="GO" id="GO:0046872">
    <property type="term" value="F:metal ion binding"/>
    <property type="evidence" value="ECO:0007669"/>
    <property type="project" value="UniProtKB-KW"/>
</dbReference>
<protein>
    <recommendedName>
        <fullName evidence="10">Carboxylic ester hydrolase</fullName>
        <ecNumber evidence="10">3.1.1.-</ecNumber>
    </recommendedName>
</protein>
<evidence type="ECO:0000256" key="1">
    <source>
        <dbReference type="ARBA" id="ARBA00006249"/>
    </source>
</evidence>
<dbReference type="EC" id="3.1.1.-" evidence="10"/>
<name>A0A6G1JQY5_9PLEO</name>
<accession>A0A6G1JQY5</accession>
<evidence type="ECO:0000313" key="12">
    <source>
        <dbReference type="Proteomes" id="UP000799428"/>
    </source>
</evidence>
<evidence type="ECO:0000256" key="6">
    <source>
        <dbReference type="ARBA" id="ARBA00022801"/>
    </source>
</evidence>
<dbReference type="PANTHER" id="PTHR33938">
    <property type="entry name" value="FERULOYL ESTERASE B-RELATED"/>
    <property type="match status" value="1"/>
</dbReference>
<sequence>MALSTLPLLPLVLLATATATTTATANATAFSEKCTAFASSLALGNSTYRVTMAQYVPATSYINATAEGRDASCDGYVPVDMCRVGLTVATSGASEVVVETWLPEDWNGRFLGTGNGGLGGCNFLSYTASHPSASNNGHDGVSGAAFNHAPEVLHDYVDRALVAGVQVGKDVTAQFYSKEAYKTYYIGCSAGGRQGWKAAQAYPGLFDGIVAGAPLLAFNGNMGWFSETLKETRTNTSEGYLTAEDWAAVQGEVLRQCDGLDGAIDGILEDARKCHLHVTPMLCTPRRPMPWPTSSPPYILDGQVQHSGGYHGYETTLLQLFLGPLAETWVDEWLQYVVYANRSWSAHDATEADVRATIELNPYNIQTFDTDLSAFGDAGGKILHWHGQADPMLQAGNSDRYYDAVRSTMKATSAELDDFYRYFRVSGTNHCAGGPGAFLMGQMGGTSVSDDPDDNMLMRIVEWVENDAPPEFVRGTKFVNDTASLGVAFTRKHCKHPAVNVYTGTGNGTDEDGWTCVEE</sequence>
<dbReference type="InterPro" id="IPR029058">
    <property type="entry name" value="AB_hydrolase_fold"/>
</dbReference>
<evidence type="ECO:0000256" key="2">
    <source>
        <dbReference type="ARBA" id="ARBA00022487"/>
    </source>
</evidence>
<keyword evidence="5 10" id="KW-0732">Signal</keyword>
<dbReference type="GO" id="GO:0030600">
    <property type="term" value="F:feruloyl esterase activity"/>
    <property type="evidence" value="ECO:0007669"/>
    <property type="project" value="UniProtKB-EC"/>
</dbReference>
<dbReference type="AlphaFoldDB" id="A0A6G1JQY5"/>
<evidence type="ECO:0000256" key="4">
    <source>
        <dbReference type="ARBA" id="ARBA00022723"/>
    </source>
</evidence>
<keyword evidence="2" id="KW-0719">Serine esterase</keyword>
<dbReference type="SUPFAM" id="SSF53474">
    <property type="entry name" value="alpha/beta-Hydrolases"/>
    <property type="match status" value="1"/>
</dbReference>
<feature type="chain" id="PRO_5026372400" description="Carboxylic ester hydrolase" evidence="10">
    <location>
        <begin position="20"/>
        <end position="519"/>
    </location>
</feature>
<gene>
    <name evidence="11" type="ORF">K504DRAFT_486014</name>
</gene>
<keyword evidence="8" id="KW-1015">Disulfide bond</keyword>
<dbReference type="Proteomes" id="UP000799428">
    <property type="component" value="Unassembled WGS sequence"/>
</dbReference>
<dbReference type="OrthoDB" id="3039123at2759"/>
<comment type="catalytic activity">
    <reaction evidence="9">
        <text>feruloyl-polysaccharide + H2O = ferulate + polysaccharide.</text>
        <dbReference type="EC" id="3.1.1.73"/>
    </reaction>
</comment>
<organism evidence="11 12">
    <name type="scientific">Pleomassaria siparia CBS 279.74</name>
    <dbReference type="NCBI Taxonomy" id="1314801"/>
    <lineage>
        <taxon>Eukaryota</taxon>
        <taxon>Fungi</taxon>
        <taxon>Dikarya</taxon>
        <taxon>Ascomycota</taxon>
        <taxon>Pezizomycotina</taxon>
        <taxon>Dothideomycetes</taxon>
        <taxon>Pleosporomycetidae</taxon>
        <taxon>Pleosporales</taxon>
        <taxon>Pleomassariaceae</taxon>
        <taxon>Pleomassaria</taxon>
    </lineage>
</organism>
<evidence type="ECO:0000256" key="3">
    <source>
        <dbReference type="ARBA" id="ARBA00022651"/>
    </source>
</evidence>
<evidence type="ECO:0000256" key="8">
    <source>
        <dbReference type="ARBA" id="ARBA00023157"/>
    </source>
</evidence>
<keyword evidence="4" id="KW-0479">Metal-binding</keyword>
<evidence type="ECO:0000256" key="7">
    <source>
        <dbReference type="ARBA" id="ARBA00022837"/>
    </source>
</evidence>